<dbReference type="PATRIC" id="fig|1618207.4.peg.2923"/>
<feature type="transmembrane region" description="Helical" evidence="1">
    <location>
        <begin position="195"/>
        <end position="215"/>
    </location>
</feature>
<evidence type="ECO:0000313" key="3">
    <source>
        <dbReference type="Proteomes" id="UP000061839"/>
    </source>
</evidence>
<dbReference type="EMBL" id="CP011005">
    <property type="protein sequence ID" value="AJT42386.1"/>
    <property type="molecule type" value="Genomic_DNA"/>
</dbReference>
<proteinExistence type="predicted"/>
<keyword evidence="1" id="KW-0472">Membrane</keyword>
<feature type="transmembrane region" description="Helical" evidence="1">
    <location>
        <begin position="269"/>
        <end position="288"/>
    </location>
</feature>
<organism evidence="2 3">
    <name type="scientific">Psychromicrobium lacuslunae</name>
    <dbReference type="NCBI Taxonomy" id="1618207"/>
    <lineage>
        <taxon>Bacteria</taxon>
        <taxon>Bacillati</taxon>
        <taxon>Actinomycetota</taxon>
        <taxon>Actinomycetes</taxon>
        <taxon>Micrococcales</taxon>
        <taxon>Micrococcaceae</taxon>
        <taxon>Psychromicrobium</taxon>
    </lineage>
</organism>
<keyword evidence="1" id="KW-0812">Transmembrane</keyword>
<feature type="transmembrane region" description="Helical" evidence="1">
    <location>
        <begin position="20"/>
        <end position="38"/>
    </location>
</feature>
<evidence type="ECO:0000313" key="2">
    <source>
        <dbReference type="EMBL" id="AJT42386.1"/>
    </source>
</evidence>
<reference evidence="2 3" key="1">
    <citation type="journal article" date="2015" name="Genome Announc.">
        <title>Complete Genome Sequencing of Protease-Producing Novel Arthrobacter sp. Strain IHBB 11108 Using PacBio Single-Molecule Real-Time Sequencing Technology.</title>
        <authorList>
            <person name="Kiran S."/>
            <person name="Swarnkar M.K."/>
            <person name="Pal M."/>
            <person name="Thakur R."/>
            <person name="Tewari R."/>
            <person name="Singh A.K."/>
            <person name="Gulati A."/>
        </authorList>
    </citation>
    <scope>NUCLEOTIDE SEQUENCE [LARGE SCALE GENOMIC DNA]</scope>
    <source>
        <strain evidence="2 3">IHBB 11108</strain>
    </source>
</reference>
<dbReference type="RefSeq" id="WP_045076228.1">
    <property type="nucleotide sequence ID" value="NZ_CP011005.1"/>
</dbReference>
<feature type="transmembrane region" description="Helical" evidence="1">
    <location>
        <begin position="58"/>
        <end position="77"/>
    </location>
</feature>
<keyword evidence="3" id="KW-1185">Reference proteome</keyword>
<gene>
    <name evidence="2" type="ORF">UM93_14380</name>
</gene>
<accession>A0A0D4C1Y6</accession>
<dbReference type="KEGG" id="ari:UM93_14380"/>
<feature type="transmembrane region" description="Helical" evidence="1">
    <location>
        <begin position="160"/>
        <end position="180"/>
    </location>
</feature>
<protein>
    <submittedName>
        <fullName evidence="2">Uncharacterized protein</fullName>
    </submittedName>
</protein>
<evidence type="ECO:0000256" key="1">
    <source>
        <dbReference type="SAM" id="Phobius"/>
    </source>
</evidence>
<sequence length="313" mass="33143">MIPQPMAAPAPTPSRTMPRLIGALLGLVLTPLGLWLLATGGLQLNRALQRFQLEGSNFWLPLLLILLSAVILATVCGSAKLSSLAPGVAAIWALPLLITMLAPSSYLDFRKFLNSLQIKTLGFDPMLSGIAGCLAFIFILLAIAAAILRRRQFGNGLGALSALLSAVLTVAGLLLCAVGSEQLRTEILERYNLDGVSIISLLPVLSGLVLLALAFACAARSAAGLMIGGVVTFLFGLWYLLSYSRGSLLPIPRFGIAIDSALINRAGTGIIFASSLMLIGSGIALWSIRNTSQQRAMLNVQQSFPQQPFSTTR</sequence>
<dbReference type="AlphaFoldDB" id="A0A0D4C1Y6"/>
<dbReference type="Proteomes" id="UP000061839">
    <property type="component" value="Chromosome"/>
</dbReference>
<dbReference type="HOGENOM" id="CLU_887534_0_0_11"/>
<feature type="transmembrane region" description="Helical" evidence="1">
    <location>
        <begin position="222"/>
        <end position="241"/>
    </location>
</feature>
<feature type="transmembrane region" description="Helical" evidence="1">
    <location>
        <begin position="84"/>
        <end position="106"/>
    </location>
</feature>
<dbReference type="STRING" id="1618207.UM93_14380"/>
<keyword evidence="1" id="KW-1133">Transmembrane helix</keyword>
<feature type="transmembrane region" description="Helical" evidence="1">
    <location>
        <begin position="126"/>
        <end position="148"/>
    </location>
</feature>
<name>A0A0D4C1Y6_9MICC</name>